<evidence type="ECO:0000256" key="1">
    <source>
        <dbReference type="ARBA" id="ARBA00004123"/>
    </source>
</evidence>
<evidence type="ECO:0000256" key="4">
    <source>
        <dbReference type="ARBA" id="ARBA00023054"/>
    </source>
</evidence>
<dbReference type="PANTHER" id="PTHR31499:SF79">
    <property type="entry name" value="HTH MYB-TYPE DOMAIN-CONTAINING PROTEIN"/>
    <property type="match status" value="1"/>
</dbReference>
<dbReference type="NCBIfam" id="TIGR01557">
    <property type="entry name" value="myb_SHAQKYF"/>
    <property type="match status" value="1"/>
</dbReference>
<dbReference type="AlphaFoldDB" id="A0A6A6L9W5"/>
<dbReference type="InterPro" id="IPR006447">
    <property type="entry name" value="Myb_dom_plants"/>
</dbReference>
<reference evidence="9 10" key="1">
    <citation type="journal article" date="2020" name="Mol. Plant">
        <title>The Chromosome-Based Rubber Tree Genome Provides New Insights into Spurge Genome Evolution and Rubber Biosynthesis.</title>
        <authorList>
            <person name="Liu J."/>
            <person name="Shi C."/>
            <person name="Shi C.C."/>
            <person name="Li W."/>
            <person name="Zhang Q.J."/>
            <person name="Zhang Y."/>
            <person name="Li K."/>
            <person name="Lu H.F."/>
            <person name="Shi C."/>
            <person name="Zhu S.T."/>
            <person name="Xiao Z.Y."/>
            <person name="Nan H."/>
            <person name="Yue Y."/>
            <person name="Zhu X.G."/>
            <person name="Wu Y."/>
            <person name="Hong X.N."/>
            <person name="Fan G.Y."/>
            <person name="Tong Y."/>
            <person name="Zhang D."/>
            <person name="Mao C.L."/>
            <person name="Liu Y.L."/>
            <person name="Hao S.J."/>
            <person name="Liu W.Q."/>
            <person name="Lv M.Q."/>
            <person name="Zhang H.B."/>
            <person name="Liu Y."/>
            <person name="Hu-Tang G.R."/>
            <person name="Wang J.P."/>
            <person name="Wang J.H."/>
            <person name="Sun Y.H."/>
            <person name="Ni S.B."/>
            <person name="Chen W.B."/>
            <person name="Zhang X.C."/>
            <person name="Jiao Y.N."/>
            <person name="Eichler E.E."/>
            <person name="Li G.H."/>
            <person name="Liu X."/>
            <person name="Gao L.Z."/>
        </authorList>
    </citation>
    <scope>NUCLEOTIDE SEQUENCE [LARGE SCALE GENOMIC DNA]</scope>
    <source>
        <strain evidence="10">cv. GT1</strain>
        <tissue evidence="9">Leaf</tissue>
    </source>
</reference>
<dbReference type="InterPro" id="IPR025756">
    <property type="entry name" value="Myb_CC_LHEQLE"/>
</dbReference>
<dbReference type="EMBL" id="JAAGAX010000012">
    <property type="protein sequence ID" value="KAF2296826.1"/>
    <property type="molecule type" value="Genomic_DNA"/>
</dbReference>
<comment type="subcellular location">
    <subcellularLocation>
        <location evidence="1">Nucleus</location>
    </subcellularLocation>
</comment>
<dbReference type="GO" id="GO:0003700">
    <property type="term" value="F:DNA-binding transcription factor activity"/>
    <property type="evidence" value="ECO:0007669"/>
    <property type="project" value="InterPro"/>
</dbReference>
<keyword evidence="3" id="KW-0805">Transcription regulation</keyword>
<dbReference type="Pfam" id="PF00249">
    <property type="entry name" value="Myb_DNA-binding"/>
    <property type="match status" value="1"/>
</dbReference>
<evidence type="ECO:0000256" key="3">
    <source>
        <dbReference type="ARBA" id="ARBA00023015"/>
    </source>
</evidence>
<dbReference type="InterPro" id="IPR017930">
    <property type="entry name" value="Myb_dom"/>
</dbReference>
<dbReference type="Proteomes" id="UP000467840">
    <property type="component" value="Chromosome 18"/>
</dbReference>
<dbReference type="Pfam" id="PF14379">
    <property type="entry name" value="Myb_CC_LHEQLE"/>
    <property type="match status" value="1"/>
</dbReference>
<dbReference type="Gene3D" id="1.10.10.60">
    <property type="entry name" value="Homeodomain-like"/>
    <property type="match status" value="1"/>
</dbReference>
<organism evidence="9 10">
    <name type="scientific">Hevea brasiliensis</name>
    <name type="common">Para rubber tree</name>
    <name type="synonym">Siphonia brasiliensis</name>
    <dbReference type="NCBI Taxonomy" id="3981"/>
    <lineage>
        <taxon>Eukaryota</taxon>
        <taxon>Viridiplantae</taxon>
        <taxon>Streptophyta</taxon>
        <taxon>Embryophyta</taxon>
        <taxon>Tracheophyta</taxon>
        <taxon>Spermatophyta</taxon>
        <taxon>Magnoliopsida</taxon>
        <taxon>eudicotyledons</taxon>
        <taxon>Gunneridae</taxon>
        <taxon>Pentapetalae</taxon>
        <taxon>rosids</taxon>
        <taxon>fabids</taxon>
        <taxon>Malpighiales</taxon>
        <taxon>Euphorbiaceae</taxon>
        <taxon>Crotonoideae</taxon>
        <taxon>Micrandreae</taxon>
        <taxon>Hevea</taxon>
    </lineage>
</organism>
<proteinExistence type="inferred from homology"/>
<keyword evidence="10" id="KW-1185">Reference proteome</keyword>
<dbReference type="SUPFAM" id="SSF46689">
    <property type="entry name" value="Homeodomain-like"/>
    <property type="match status" value="1"/>
</dbReference>
<evidence type="ECO:0000256" key="2">
    <source>
        <dbReference type="ARBA" id="ARBA00006783"/>
    </source>
</evidence>
<feature type="region of interest" description="Disordered" evidence="7">
    <location>
        <begin position="164"/>
        <end position="191"/>
    </location>
</feature>
<dbReference type="FunFam" id="1.10.10.60:FF:000007">
    <property type="entry name" value="Two-component response regulator"/>
    <property type="match status" value="1"/>
</dbReference>
<keyword evidence="4" id="KW-0175">Coiled coil</keyword>
<evidence type="ECO:0000259" key="8">
    <source>
        <dbReference type="PROSITE" id="PS51294"/>
    </source>
</evidence>
<dbReference type="InterPro" id="IPR046955">
    <property type="entry name" value="PHR1-like"/>
</dbReference>
<sequence length="273" mass="30859">MDLLDIPFEHSVRSSSFKGSQPAIEGLALTEKIELEYISKELDVAIDDDTNNPMIDGIFEVSQVSSSIPVNDLDCMKKYHSSIAQKADSVYFNNGLLHEAATSSKQRIRWTTELHDLFLSAVKTLGGPEIATPKKILGIMNVKGLNIYHVKSHLQKYRLAKDFPQQKHDKKVSSSAENKAASSNNDNDAQIKSDMQVTEALRLQMEVQKMLHEQLKAQRELQLRVEKNGELLRKLMEEQPSFFKSLSKSDQEQSPSICYYVLTTAINSYSHQI</sequence>
<accession>A0A6A6L9W5</accession>
<evidence type="ECO:0000313" key="10">
    <source>
        <dbReference type="Proteomes" id="UP000467840"/>
    </source>
</evidence>
<feature type="domain" description="HTH myb-type" evidence="8">
    <location>
        <begin position="102"/>
        <end position="162"/>
    </location>
</feature>
<dbReference type="PANTHER" id="PTHR31499">
    <property type="entry name" value="MYB FAMILY TRANSCRIPTION FACTOR PHL11"/>
    <property type="match status" value="1"/>
</dbReference>
<dbReference type="GO" id="GO:0005634">
    <property type="term" value="C:nucleus"/>
    <property type="evidence" value="ECO:0007669"/>
    <property type="project" value="UniProtKB-SubCell"/>
</dbReference>
<evidence type="ECO:0000313" key="9">
    <source>
        <dbReference type="EMBL" id="KAF2296826.1"/>
    </source>
</evidence>
<evidence type="ECO:0000256" key="7">
    <source>
        <dbReference type="SAM" id="MobiDB-lite"/>
    </source>
</evidence>
<keyword evidence="5" id="KW-0804">Transcription</keyword>
<dbReference type="GO" id="GO:0003677">
    <property type="term" value="F:DNA binding"/>
    <property type="evidence" value="ECO:0007669"/>
    <property type="project" value="InterPro"/>
</dbReference>
<name>A0A6A6L9W5_HEVBR</name>
<keyword evidence="6" id="KW-0539">Nucleus</keyword>
<feature type="compositionally biased region" description="Low complexity" evidence="7">
    <location>
        <begin position="173"/>
        <end position="188"/>
    </location>
</feature>
<comment type="similarity">
    <text evidence="2">Belongs to the MYB-CC family.</text>
</comment>
<protein>
    <recommendedName>
        <fullName evidence="8">HTH myb-type domain-containing protein</fullName>
    </recommendedName>
</protein>
<dbReference type="PROSITE" id="PS51294">
    <property type="entry name" value="HTH_MYB"/>
    <property type="match status" value="1"/>
</dbReference>
<dbReference type="InterPro" id="IPR001005">
    <property type="entry name" value="SANT/Myb"/>
</dbReference>
<comment type="caution">
    <text evidence="9">The sequence shown here is derived from an EMBL/GenBank/DDBJ whole genome shotgun (WGS) entry which is preliminary data.</text>
</comment>
<evidence type="ECO:0000256" key="6">
    <source>
        <dbReference type="ARBA" id="ARBA00023242"/>
    </source>
</evidence>
<dbReference type="InterPro" id="IPR009057">
    <property type="entry name" value="Homeodomain-like_sf"/>
</dbReference>
<gene>
    <name evidence="9" type="ORF">GH714_005732</name>
</gene>
<evidence type="ECO:0000256" key="5">
    <source>
        <dbReference type="ARBA" id="ARBA00023163"/>
    </source>
</evidence>